<keyword evidence="5 10" id="KW-0378">Hydrolase</keyword>
<dbReference type="InterPro" id="IPR003959">
    <property type="entry name" value="ATPase_AAA_core"/>
</dbReference>
<feature type="active site" evidence="10 12">
    <location>
        <position position="679"/>
    </location>
</feature>
<dbReference type="Gene3D" id="1.20.5.5270">
    <property type="match status" value="1"/>
</dbReference>
<feature type="domain" description="Lon N-terminal" evidence="17">
    <location>
        <begin position="11"/>
        <end position="204"/>
    </location>
</feature>
<dbReference type="FunFam" id="3.40.50.300:FF:000021">
    <property type="entry name" value="Lon protease homolog"/>
    <property type="match status" value="1"/>
</dbReference>
<dbReference type="NCBIfam" id="TIGR00763">
    <property type="entry name" value="lon"/>
    <property type="match status" value="1"/>
</dbReference>
<name>A0A6L9MTX9_9ALTE</name>
<evidence type="ECO:0000313" key="19">
    <source>
        <dbReference type="Proteomes" id="UP000478837"/>
    </source>
</evidence>
<protein>
    <recommendedName>
        <fullName evidence="10 11">Lon protease</fullName>
        <ecNumber evidence="10 11">3.4.21.53</ecNumber>
    </recommendedName>
    <alternativeName>
        <fullName evidence="10">ATP-dependent protease La</fullName>
    </alternativeName>
</protein>
<organism evidence="18 19">
    <name type="scientific">Alteromonas hispanica</name>
    <dbReference type="NCBI Taxonomy" id="315421"/>
    <lineage>
        <taxon>Bacteria</taxon>
        <taxon>Pseudomonadati</taxon>
        <taxon>Pseudomonadota</taxon>
        <taxon>Gammaproteobacteria</taxon>
        <taxon>Alteromonadales</taxon>
        <taxon>Alteromonadaceae</taxon>
        <taxon>Alteromonas/Salinimonas group</taxon>
        <taxon>Alteromonas</taxon>
    </lineage>
</organism>
<dbReference type="GO" id="GO:0004176">
    <property type="term" value="F:ATP-dependent peptidase activity"/>
    <property type="evidence" value="ECO:0007669"/>
    <property type="project" value="UniProtKB-UniRule"/>
</dbReference>
<dbReference type="Gene3D" id="3.30.230.10">
    <property type="match status" value="1"/>
</dbReference>
<dbReference type="Pfam" id="PF00004">
    <property type="entry name" value="AAA"/>
    <property type="match status" value="1"/>
</dbReference>
<dbReference type="GO" id="GO:0005524">
    <property type="term" value="F:ATP binding"/>
    <property type="evidence" value="ECO:0007669"/>
    <property type="project" value="UniProtKB-UniRule"/>
</dbReference>
<evidence type="ECO:0000313" key="18">
    <source>
        <dbReference type="EMBL" id="NDW21517.1"/>
    </source>
</evidence>
<evidence type="ECO:0000256" key="7">
    <source>
        <dbReference type="ARBA" id="ARBA00022840"/>
    </source>
</evidence>
<dbReference type="FunFam" id="2.30.130.40:FF:000001">
    <property type="entry name" value="Lon protease"/>
    <property type="match status" value="1"/>
</dbReference>
<dbReference type="InterPro" id="IPR004815">
    <property type="entry name" value="Lon_bac/euk-typ"/>
</dbReference>
<dbReference type="PRINTS" id="PR00830">
    <property type="entry name" value="ENDOLAPTASE"/>
</dbReference>
<dbReference type="InterPro" id="IPR054594">
    <property type="entry name" value="Lon_lid"/>
</dbReference>
<dbReference type="InterPro" id="IPR008269">
    <property type="entry name" value="Lon_proteolytic"/>
</dbReference>
<evidence type="ECO:0000256" key="9">
    <source>
        <dbReference type="ARBA" id="ARBA00050665"/>
    </source>
</evidence>
<dbReference type="Gene3D" id="2.30.130.40">
    <property type="entry name" value="LON domain-like"/>
    <property type="match status" value="1"/>
</dbReference>
<gene>
    <name evidence="10" type="primary">lon</name>
    <name evidence="18" type="ORF">GTW09_08295</name>
</gene>
<dbReference type="InterPro" id="IPR020568">
    <property type="entry name" value="Ribosomal_Su5_D2-typ_SF"/>
</dbReference>
<dbReference type="SMART" id="SM00464">
    <property type="entry name" value="LON"/>
    <property type="match status" value="1"/>
</dbReference>
<dbReference type="SUPFAM" id="SSF88697">
    <property type="entry name" value="PUA domain-like"/>
    <property type="match status" value="1"/>
</dbReference>
<keyword evidence="7 10" id="KW-0067">ATP-binding</keyword>
<comment type="function">
    <text evidence="10">ATP-dependent serine protease that mediates the selective degradation of mutant and abnormal proteins as well as certain short-lived regulatory proteins. Required for cellular homeostasis and for survival from DNA damage and developmental changes induced by stress. Degrades polypeptides processively to yield small peptide fragments that are 5 to 10 amino acids long. Binds to DNA in a double-stranded, site-specific manner.</text>
</comment>
<evidence type="ECO:0000256" key="3">
    <source>
        <dbReference type="ARBA" id="ARBA00022670"/>
    </source>
</evidence>
<keyword evidence="4 10" id="KW-0547">Nucleotide-binding</keyword>
<evidence type="ECO:0000256" key="13">
    <source>
        <dbReference type="PIRSR" id="PIRSR001174-2"/>
    </source>
</evidence>
<comment type="subunit">
    <text evidence="10 11">Homohexamer. Organized in a ring with a central cavity.</text>
</comment>
<comment type="catalytic activity">
    <reaction evidence="9 10 11 14">
        <text>Hydrolysis of proteins in presence of ATP.</text>
        <dbReference type="EC" id="3.4.21.53"/>
    </reaction>
</comment>
<dbReference type="Pfam" id="PF05362">
    <property type="entry name" value="Lon_C"/>
    <property type="match status" value="1"/>
</dbReference>
<dbReference type="PIRSF" id="PIRSF001174">
    <property type="entry name" value="Lon_proteas"/>
    <property type="match status" value="1"/>
</dbReference>
<evidence type="ECO:0000256" key="8">
    <source>
        <dbReference type="ARBA" id="ARBA00023016"/>
    </source>
</evidence>
<dbReference type="GO" id="GO:0016887">
    <property type="term" value="F:ATP hydrolysis activity"/>
    <property type="evidence" value="ECO:0007669"/>
    <property type="project" value="UniProtKB-UniRule"/>
</dbReference>
<dbReference type="FunFam" id="1.20.5.5270:FF:000002">
    <property type="entry name" value="Lon protease homolog"/>
    <property type="match status" value="1"/>
</dbReference>
<dbReference type="HAMAP" id="MF_01973">
    <property type="entry name" value="lon_bact"/>
    <property type="match status" value="1"/>
</dbReference>
<proteinExistence type="evidence at transcript level"/>
<evidence type="ECO:0000259" key="16">
    <source>
        <dbReference type="PROSITE" id="PS51786"/>
    </source>
</evidence>
<comment type="caution">
    <text evidence="18">The sequence shown here is derived from an EMBL/GenBank/DDBJ whole genome shotgun (WGS) entry which is preliminary data.</text>
</comment>
<dbReference type="PANTHER" id="PTHR10046">
    <property type="entry name" value="ATP DEPENDENT LON PROTEASE FAMILY MEMBER"/>
    <property type="match status" value="1"/>
</dbReference>
<dbReference type="RefSeq" id="WP_071980131.1">
    <property type="nucleotide sequence ID" value="NZ_JAAAWP010000004.1"/>
</dbReference>
<dbReference type="InterPro" id="IPR015947">
    <property type="entry name" value="PUA-like_sf"/>
</dbReference>
<dbReference type="GO" id="GO:0043565">
    <property type="term" value="F:sequence-specific DNA binding"/>
    <property type="evidence" value="ECO:0007669"/>
    <property type="project" value="UniProtKB-UniRule"/>
</dbReference>
<evidence type="ECO:0000256" key="2">
    <source>
        <dbReference type="ARBA" id="ARBA00022490"/>
    </source>
</evidence>
<dbReference type="EMBL" id="JAAAWP010000004">
    <property type="protein sequence ID" value="NDW21517.1"/>
    <property type="molecule type" value="Genomic_DNA"/>
</dbReference>
<dbReference type="GO" id="GO:0004252">
    <property type="term" value="F:serine-type endopeptidase activity"/>
    <property type="evidence" value="ECO:0007669"/>
    <property type="project" value="UniProtKB-UniRule"/>
</dbReference>
<evidence type="ECO:0000256" key="12">
    <source>
        <dbReference type="PIRSR" id="PIRSR001174-1"/>
    </source>
</evidence>
<accession>A0A6L9MTX9</accession>
<dbReference type="InterPro" id="IPR003111">
    <property type="entry name" value="Lon_prtase_N"/>
</dbReference>
<dbReference type="InterPro" id="IPR003593">
    <property type="entry name" value="AAA+_ATPase"/>
</dbReference>
<evidence type="ECO:0000256" key="14">
    <source>
        <dbReference type="PROSITE-ProRule" id="PRU01122"/>
    </source>
</evidence>
<dbReference type="FunFam" id="1.10.8.60:FF:000035">
    <property type="entry name" value="Lon protease"/>
    <property type="match status" value="1"/>
</dbReference>
<dbReference type="AlphaFoldDB" id="A0A6L9MTX9"/>
<dbReference type="GO" id="GO:0006515">
    <property type="term" value="P:protein quality control for misfolded or incompletely synthesized proteins"/>
    <property type="evidence" value="ECO:0007669"/>
    <property type="project" value="UniProtKB-UniRule"/>
</dbReference>
<evidence type="ECO:0000259" key="17">
    <source>
        <dbReference type="PROSITE" id="PS51787"/>
    </source>
</evidence>
<dbReference type="Gene3D" id="1.20.58.1480">
    <property type="match status" value="1"/>
</dbReference>
<dbReference type="FunFam" id="1.20.58.1480:FF:000001">
    <property type="entry name" value="Lon protease"/>
    <property type="match status" value="1"/>
</dbReference>
<dbReference type="InterPro" id="IPR027065">
    <property type="entry name" value="Lon_Prtase"/>
</dbReference>
<dbReference type="NCBIfam" id="NF008053">
    <property type="entry name" value="PRK10787.1"/>
    <property type="match status" value="1"/>
</dbReference>
<evidence type="ECO:0000256" key="5">
    <source>
        <dbReference type="ARBA" id="ARBA00022801"/>
    </source>
</evidence>
<comment type="induction">
    <text evidence="10">By heat shock.</text>
</comment>
<keyword evidence="8 10" id="KW-0346">Stress response</keyword>
<reference evidence="18 19" key="1">
    <citation type="submission" date="2020-01" db="EMBL/GenBank/DDBJ databases">
        <title>Genomes of bacteria type strains.</title>
        <authorList>
            <person name="Chen J."/>
            <person name="Zhu S."/>
            <person name="Yang J."/>
        </authorList>
    </citation>
    <scope>NUCLEOTIDE SEQUENCE [LARGE SCALE GENOMIC DNA]</scope>
    <source>
        <strain evidence="18 19">LMG 22958</strain>
    </source>
</reference>
<dbReference type="PROSITE" id="PS51787">
    <property type="entry name" value="LON_N"/>
    <property type="match status" value="1"/>
</dbReference>
<dbReference type="Gene3D" id="1.10.8.60">
    <property type="match status" value="1"/>
</dbReference>
<evidence type="ECO:0000256" key="6">
    <source>
        <dbReference type="ARBA" id="ARBA00022825"/>
    </source>
</evidence>
<dbReference type="InterPro" id="IPR046336">
    <property type="entry name" value="Lon_prtase_N_sf"/>
</dbReference>
<keyword evidence="3 10" id="KW-0645">Protease</keyword>
<dbReference type="InterPro" id="IPR027417">
    <property type="entry name" value="P-loop_NTPase"/>
</dbReference>
<evidence type="ECO:0000256" key="1">
    <source>
        <dbReference type="ARBA" id="ARBA00004496"/>
    </source>
</evidence>
<dbReference type="SMART" id="SM00382">
    <property type="entry name" value="AAA"/>
    <property type="match status" value="1"/>
</dbReference>
<dbReference type="InterPro" id="IPR027543">
    <property type="entry name" value="Lon_bac"/>
</dbReference>
<dbReference type="PROSITE" id="PS51786">
    <property type="entry name" value="LON_PROTEOLYTIC"/>
    <property type="match status" value="1"/>
</dbReference>
<dbReference type="InterPro" id="IPR014721">
    <property type="entry name" value="Ribsml_uS5_D2-typ_fold_subgr"/>
</dbReference>
<feature type="active site" evidence="10 12">
    <location>
        <position position="722"/>
    </location>
</feature>
<evidence type="ECO:0000256" key="11">
    <source>
        <dbReference type="PIRNR" id="PIRNR001174"/>
    </source>
</evidence>
<dbReference type="Gene3D" id="3.40.50.300">
    <property type="entry name" value="P-loop containing nucleotide triphosphate hydrolases"/>
    <property type="match status" value="1"/>
</dbReference>
<dbReference type="SUPFAM" id="SSF54211">
    <property type="entry name" value="Ribosomal protein S5 domain 2-like"/>
    <property type="match status" value="1"/>
</dbReference>
<dbReference type="SUPFAM" id="SSF52540">
    <property type="entry name" value="P-loop containing nucleoside triphosphate hydrolases"/>
    <property type="match status" value="1"/>
</dbReference>
<evidence type="ECO:0000256" key="4">
    <source>
        <dbReference type="ARBA" id="ARBA00022741"/>
    </source>
</evidence>
<dbReference type="Proteomes" id="UP000478837">
    <property type="component" value="Unassembled WGS sequence"/>
</dbReference>
<comment type="similarity">
    <text evidence="10 11 14 15">Belongs to the peptidase S16 family.</text>
</comment>
<dbReference type="Pfam" id="PF02190">
    <property type="entry name" value="LON_substr_bdg"/>
    <property type="match status" value="1"/>
</dbReference>
<sequence>MTVERENRIEIPVLALRDVVVYPHMVIPLFVGREKSIRCLEAAMENDKQIFLVAQKDAGVDEPESDDIYTVGTIATILQLLKLPDGTVKVLVEGSVRGQIESYKQSEPYFVANVDQLDDESIEESEQEVLIRSAVSQFEGYVKLNKKIPPEVLTSLTGIEDAARLADTMAAHMPLKLAEKQKVLEMQGVNERLEYLMALMEGEIDLLQVEKKIRTRVKKQMEKSQREYYLNEQMKAIQKELGELDDAPDEFETLAKKIADAKMPKEAEDKAKAELQKLKMMSPMSAEATVLRSYIEWLTNVPWNKRSPVKKDLARAESVLNEDHYGLEKVKERILEYLAVQQRVKKLKGPILCLVGPPGVGKTSLGQSVAKATGRKYVRMALGGVRDEAEIRGHRRTYIGSLPGKLVQKMAKVGVKNPLFLLDEIDKISSDMRGDPASALLEVLDPEQNNSFSDHYLEVDYDLSDVMFVATSNSMNIPGPLLDRMEVIRLSGYTEDEKLNIAKNHLIGKQMERNGLKAKELEITDSAVIGMIRYYTREAGVRSLEREVSKVCRKAVKDILLKKSKGKVSVTQDNLKDYLGVQRFDYGKADKDNQIGQVTGLAWTQVGGDLLTIETTSVPGKGKMTSTGSLGDVMQESIKAAMTVVRSRADKLRINSDFYEKRDIHVHVPEGATPKDGPSAGIAMCTALVSSLTGNPVKCDVAMTGEITLRGEVLAIGGLKEKLLAAHRGGIKTVVIPKDNERDLEEIPDNVKKDLSIHPVQWIDDVLDIALQEPVESFEVVNK</sequence>
<dbReference type="PROSITE" id="PS01046">
    <property type="entry name" value="LON_SER"/>
    <property type="match status" value="1"/>
</dbReference>
<dbReference type="Pfam" id="PF22667">
    <property type="entry name" value="Lon_lid"/>
    <property type="match status" value="1"/>
</dbReference>
<comment type="subcellular location">
    <subcellularLocation>
        <location evidence="1 10 11">Cytoplasm</location>
    </subcellularLocation>
</comment>
<keyword evidence="19" id="KW-1185">Reference proteome</keyword>
<keyword evidence="6 10" id="KW-0720">Serine protease</keyword>
<dbReference type="CDD" id="cd19500">
    <property type="entry name" value="RecA-like_Lon"/>
    <property type="match status" value="1"/>
</dbReference>
<dbReference type="FunFam" id="3.30.230.10:FF:000010">
    <property type="entry name" value="Lon protease"/>
    <property type="match status" value="1"/>
</dbReference>
<evidence type="ECO:0000256" key="15">
    <source>
        <dbReference type="RuleBase" id="RU000591"/>
    </source>
</evidence>
<dbReference type="GO" id="GO:0005737">
    <property type="term" value="C:cytoplasm"/>
    <property type="evidence" value="ECO:0007669"/>
    <property type="project" value="UniProtKB-SubCell"/>
</dbReference>
<keyword evidence="2 10" id="KW-0963">Cytoplasm</keyword>
<dbReference type="EC" id="3.4.21.53" evidence="10 11"/>
<feature type="domain" description="Lon proteolytic" evidence="16">
    <location>
        <begin position="592"/>
        <end position="773"/>
    </location>
</feature>
<dbReference type="InterPro" id="IPR008268">
    <property type="entry name" value="Peptidase_S16_AS"/>
</dbReference>
<dbReference type="GO" id="GO:0034605">
    <property type="term" value="P:cellular response to heat"/>
    <property type="evidence" value="ECO:0007669"/>
    <property type="project" value="UniProtKB-UniRule"/>
</dbReference>
<feature type="binding site" evidence="10 13">
    <location>
        <begin position="356"/>
        <end position="363"/>
    </location>
    <ligand>
        <name>ATP</name>
        <dbReference type="ChEBI" id="CHEBI:30616"/>
    </ligand>
</feature>
<evidence type="ECO:0000256" key="10">
    <source>
        <dbReference type="HAMAP-Rule" id="MF_01973"/>
    </source>
</evidence>